<dbReference type="Proteomes" id="UP001227317">
    <property type="component" value="Unassembled WGS sequence"/>
</dbReference>
<accession>A0ABU0WI87</accession>
<proteinExistence type="predicted"/>
<evidence type="ECO:0000259" key="1">
    <source>
        <dbReference type="PROSITE" id="PS50801"/>
    </source>
</evidence>
<keyword evidence="3" id="KW-1185">Reference proteome</keyword>
<name>A0ABU0WI87_9PROT</name>
<protein>
    <submittedName>
        <fullName evidence="2">STAS domain-containing protein</fullName>
    </submittedName>
</protein>
<dbReference type="EMBL" id="JAUJFI010000065">
    <property type="protein sequence ID" value="MDQ2103934.1"/>
    <property type="molecule type" value="Genomic_DNA"/>
</dbReference>
<organism evidence="2 3">
    <name type="scientific">Azospirillum isscasi</name>
    <dbReference type="NCBI Taxonomy" id="3053926"/>
    <lineage>
        <taxon>Bacteria</taxon>
        <taxon>Pseudomonadati</taxon>
        <taxon>Pseudomonadota</taxon>
        <taxon>Alphaproteobacteria</taxon>
        <taxon>Rhodospirillales</taxon>
        <taxon>Azospirillaceae</taxon>
        <taxon>Azospirillum</taxon>
    </lineage>
</organism>
<reference evidence="2 3" key="1">
    <citation type="submission" date="2023-06" db="EMBL/GenBank/DDBJ databases">
        <title>Azospirillum isscasensis sp.nov, a bacterium isolated from rhizosphere soil of rice.</title>
        <authorList>
            <person name="Wang H."/>
        </authorList>
    </citation>
    <scope>NUCLEOTIDE SEQUENCE [LARGE SCALE GENOMIC DNA]</scope>
    <source>
        <strain evidence="2 3">C340-1</strain>
    </source>
</reference>
<feature type="domain" description="STAS" evidence="1">
    <location>
        <begin position="5"/>
        <end position="105"/>
    </location>
</feature>
<dbReference type="RefSeq" id="WP_306707313.1">
    <property type="nucleotide sequence ID" value="NZ_JAUJFI010000065.1"/>
</dbReference>
<dbReference type="PROSITE" id="PS50801">
    <property type="entry name" value="STAS"/>
    <property type="match status" value="1"/>
</dbReference>
<dbReference type="Gene3D" id="3.30.750.24">
    <property type="entry name" value="STAS domain"/>
    <property type="match status" value="1"/>
</dbReference>
<dbReference type="SUPFAM" id="SSF52091">
    <property type="entry name" value="SpoIIaa-like"/>
    <property type="match status" value="1"/>
</dbReference>
<dbReference type="InterPro" id="IPR036513">
    <property type="entry name" value="STAS_dom_sf"/>
</dbReference>
<evidence type="ECO:0000313" key="3">
    <source>
        <dbReference type="Proteomes" id="UP001227317"/>
    </source>
</evidence>
<evidence type="ECO:0000313" key="2">
    <source>
        <dbReference type="EMBL" id="MDQ2103934.1"/>
    </source>
</evidence>
<gene>
    <name evidence="2" type="ORF">QSG27_14635</name>
</gene>
<comment type="caution">
    <text evidence="2">The sequence shown here is derived from an EMBL/GenBank/DDBJ whole genome shotgun (WGS) entry which is preliminary data.</text>
</comment>
<sequence>MSAAMDFSVREAPASTEIVLSGRMTFADHDTFRDVIATFERPAGHRMVFDLSRLDFVDSSGLGMFIIARDTAQRRNLDFAIRGARNEVRRLITIAKFHTMFNIDD</sequence>
<dbReference type="Pfam" id="PF01740">
    <property type="entry name" value="STAS"/>
    <property type="match status" value="1"/>
</dbReference>
<dbReference type="CDD" id="cd07043">
    <property type="entry name" value="STAS_anti-anti-sigma_factors"/>
    <property type="match status" value="1"/>
</dbReference>
<dbReference type="InterPro" id="IPR002645">
    <property type="entry name" value="STAS_dom"/>
</dbReference>
<dbReference type="PANTHER" id="PTHR33495">
    <property type="entry name" value="ANTI-SIGMA FACTOR ANTAGONIST TM_1081-RELATED-RELATED"/>
    <property type="match status" value="1"/>
</dbReference>